<feature type="binding site" evidence="1">
    <location>
        <position position="187"/>
    </location>
    <ligand>
        <name>Mn(2+)</name>
        <dbReference type="ChEBI" id="CHEBI:29035"/>
        <label>2</label>
    </ligand>
</feature>
<evidence type="ECO:0000259" key="2">
    <source>
        <dbReference type="Pfam" id="PF07687"/>
    </source>
</evidence>
<feature type="binding site" evidence="1">
    <location>
        <position position="126"/>
    </location>
    <ligand>
        <name>Mn(2+)</name>
        <dbReference type="ChEBI" id="CHEBI:29035"/>
        <label>2</label>
    </ligand>
</feature>
<dbReference type="Gene3D" id="3.40.630.10">
    <property type="entry name" value="Zn peptidases"/>
    <property type="match status" value="1"/>
</dbReference>
<proteinExistence type="predicted"/>
<dbReference type="Pfam" id="PF01546">
    <property type="entry name" value="Peptidase_M20"/>
    <property type="match status" value="1"/>
</dbReference>
<evidence type="ECO:0000256" key="1">
    <source>
        <dbReference type="PIRSR" id="PIRSR005962-1"/>
    </source>
</evidence>
<dbReference type="NCBIfam" id="TIGR01891">
    <property type="entry name" value="amidohydrolases"/>
    <property type="match status" value="1"/>
</dbReference>
<dbReference type="InterPro" id="IPR036264">
    <property type="entry name" value="Bact_exopeptidase_dim_dom"/>
</dbReference>
<accession>A0A7W5XNA9</accession>
<dbReference type="Proteomes" id="UP000547528">
    <property type="component" value="Unassembled WGS sequence"/>
</dbReference>
<evidence type="ECO:0000313" key="4">
    <source>
        <dbReference type="Proteomes" id="UP000547528"/>
    </source>
</evidence>
<feature type="binding site" evidence="1">
    <location>
        <position position="385"/>
    </location>
    <ligand>
        <name>Mn(2+)</name>
        <dbReference type="ChEBI" id="CHEBI:29035"/>
        <label>2</label>
    </ligand>
</feature>
<dbReference type="SUPFAM" id="SSF55031">
    <property type="entry name" value="Bacterial exopeptidase dimerisation domain"/>
    <property type="match status" value="1"/>
</dbReference>
<protein>
    <submittedName>
        <fullName evidence="3">Amidohydrolase</fullName>
        <ecNumber evidence="3">3.5.1.-</ecNumber>
    </submittedName>
</protein>
<dbReference type="InterPro" id="IPR011650">
    <property type="entry name" value="Peptidase_M20_dimer"/>
</dbReference>
<keyword evidence="4" id="KW-1185">Reference proteome</keyword>
<keyword evidence="1" id="KW-0464">Manganese</keyword>
<dbReference type="InterPro" id="IPR002933">
    <property type="entry name" value="Peptidase_M20"/>
</dbReference>
<dbReference type="AlphaFoldDB" id="A0A7W5XNA9"/>
<dbReference type="Pfam" id="PF07687">
    <property type="entry name" value="M20_dimer"/>
    <property type="match status" value="1"/>
</dbReference>
<sequence>MSYDSADDTTARTVEEIGAAEADSAAAVIIDQLQAQLIDFRRDIHQHPELSWQEHRSTEQIAAALQHAGLLPQRLPHSTGLYVDIGAADAPIAAAFRADIDALPLAETTGLDYASATQGVTHACGHDIHTTVMLGLALTCQRLHQRRALGARVRVIFQPAEEQLPGGALEVIREGILESVPQVFALHCDPKLTVGEIGTRIGPITSASDVVRINVTGSGGHTSRPHLTQDVVGALGHLSTVVPAVLSRRIDTRSGISLVWGHIHAGSVANAIPAAGTLHGTLRILDADVWKAAGGVLEPVVQQAAAAYGVTVDLDHVRGVPPVYNSDPQTMLVETAARRTLGDDCLTLAEQSMGGEDFGWMTQEVPGAMFRLGTMTPQGISYDLHRGDYAPDEGAIAVGVSVMTAVAQAAVAELDELEPAA</sequence>
<dbReference type="PANTHER" id="PTHR11014">
    <property type="entry name" value="PEPTIDASE M20 FAMILY MEMBER"/>
    <property type="match status" value="1"/>
</dbReference>
<feature type="binding site" evidence="1">
    <location>
        <position position="162"/>
    </location>
    <ligand>
        <name>Mn(2+)</name>
        <dbReference type="ChEBI" id="CHEBI:29035"/>
        <label>2</label>
    </ligand>
</feature>
<dbReference type="PANTHER" id="PTHR11014:SF63">
    <property type="entry name" value="METALLOPEPTIDASE, PUTATIVE (AFU_ORTHOLOGUE AFUA_6G09600)-RELATED"/>
    <property type="match status" value="1"/>
</dbReference>
<keyword evidence="3" id="KW-0378">Hydrolase</keyword>
<organism evidence="3 4">
    <name type="scientific">Garicola koreensis</name>
    <dbReference type="NCBI Taxonomy" id="1262554"/>
    <lineage>
        <taxon>Bacteria</taxon>
        <taxon>Bacillati</taxon>
        <taxon>Actinomycetota</taxon>
        <taxon>Actinomycetes</taxon>
        <taxon>Micrococcales</taxon>
        <taxon>Micrococcaceae</taxon>
        <taxon>Garicola</taxon>
    </lineage>
</organism>
<comment type="caution">
    <text evidence="3">The sequence shown here is derived from an EMBL/GenBank/DDBJ whole genome shotgun (WGS) entry which is preliminary data.</text>
</comment>
<dbReference type="EMBL" id="JACIBT010000001">
    <property type="protein sequence ID" value="MBB3666412.1"/>
    <property type="molecule type" value="Genomic_DNA"/>
</dbReference>
<dbReference type="GO" id="GO:0046872">
    <property type="term" value="F:metal ion binding"/>
    <property type="evidence" value="ECO:0007669"/>
    <property type="project" value="UniProtKB-KW"/>
</dbReference>
<dbReference type="Gene3D" id="3.30.70.360">
    <property type="match status" value="1"/>
</dbReference>
<feature type="domain" description="Peptidase M20 dimerisation" evidence="2">
    <location>
        <begin position="211"/>
        <end position="302"/>
    </location>
</feature>
<dbReference type="RefSeq" id="WP_183356867.1">
    <property type="nucleotide sequence ID" value="NZ_BAABKR010000004.1"/>
</dbReference>
<name>A0A7W5XNA9_9MICC</name>
<dbReference type="SUPFAM" id="SSF53187">
    <property type="entry name" value="Zn-dependent exopeptidases"/>
    <property type="match status" value="1"/>
</dbReference>
<evidence type="ECO:0000313" key="3">
    <source>
        <dbReference type="EMBL" id="MBB3666412.1"/>
    </source>
</evidence>
<dbReference type="EC" id="3.5.1.-" evidence="3"/>
<comment type="cofactor">
    <cofactor evidence="1">
        <name>Mn(2+)</name>
        <dbReference type="ChEBI" id="CHEBI:29035"/>
    </cofactor>
    <text evidence="1">The Mn(2+) ion enhances activity.</text>
</comment>
<feature type="binding site" evidence="1">
    <location>
        <position position="124"/>
    </location>
    <ligand>
        <name>Mn(2+)</name>
        <dbReference type="ChEBI" id="CHEBI:29035"/>
        <label>2</label>
    </ligand>
</feature>
<reference evidence="3 4" key="1">
    <citation type="submission" date="2020-08" db="EMBL/GenBank/DDBJ databases">
        <title>Sequencing the genomes of 1000 actinobacteria strains.</title>
        <authorList>
            <person name="Klenk H.-P."/>
        </authorList>
    </citation>
    <scope>NUCLEOTIDE SEQUENCE [LARGE SCALE GENOMIC DNA]</scope>
    <source>
        <strain evidence="3 4">DSM 28238</strain>
    </source>
</reference>
<dbReference type="GO" id="GO:0016787">
    <property type="term" value="F:hydrolase activity"/>
    <property type="evidence" value="ECO:0007669"/>
    <property type="project" value="UniProtKB-KW"/>
</dbReference>
<keyword evidence="1" id="KW-0479">Metal-binding</keyword>
<gene>
    <name evidence="3" type="ORF">FHX47_000005</name>
</gene>
<dbReference type="PIRSF" id="PIRSF005962">
    <property type="entry name" value="Pept_M20D_amidohydro"/>
    <property type="match status" value="1"/>
</dbReference>
<dbReference type="InterPro" id="IPR017439">
    <property type="entry name" value="Amidohydrolase"/>
</dbReference>